<dbReference type="Pfam" id="PF01258">
    <property type="entry name" value="zf-dskA_traR"/>
    <property type="match status" value="1"/>
</dbReference>
<feature type="zinc finger region" description="dksA C4-type" evidence="4">
    <location>
        <begin position="88"/>
        <end position="112"/>
    </location>
</feature>
<dbReference type="PROSITE" id="PS51128">
    <property type="entry name" value="ZF_DKSA_2"/>
    <property type="match status" value="1"/>
</dbReference>
<evidence type="ECO:0000256" key="1">
    <source>
        <dbReference type="ARBA" id="ARBA00022723"/>
    </source>
</evidence>
<evidence type="ECO:0000256" key="3">
    <source>
        <dbReference type="ARBA" id="ARBA00022833"/>
    </source>
</evidence>
<dbReference type="Proteomes" id="UP000572212">
    <property type="component" value="Unassembled WGS sequence"/>
</dbReference>
<dbReference type="AlphaFoldDB" id="A0A841RQC2"/>
<dbReference type="RefSeq" id="WP_184247729.1">
    <property type="nucleotide sequence ID" value="NZ_BAAACU010000064.1"/>
</dbReference>
<evidence type="ECO:0000256" key="2">
    <source>
        <dbReference type="ARBA" id="ARBA00022771"/>
    </source>
</evidence>
<gene>
    <name evidence="6" type="ORF">GGQ92_001914</name>
</gene>
<dbReference type="InterPro" id="IPR000962">
    <property type="entry name" value="Znf_DskA_TraR"/>
</dbReference>
<sequence>MDKSIEKECKQKLEDRRDELLFAKEAPYDETLEEQVGELTTFDNHPGDMGTELFERERDMALEERKEQELLQIEKALDRLANGEYGKCEICGKEIHEERLRAIPETTYCIDHANEI</sequence>
<evidence type="ECO:0000313" key="7">
    <source>
        <dbReference type="Proteomes" id="UP000572212"/>
    </source>
</evidence>
<evidence type="ECO:0000256" key="4">
    <source>
        <dbReference type="PROSITE-ProRule" id="PRU00510"/>
    </source>
</evidence>
<accession>A0A841RQC2</accession>
<dbReference type="SUPFAM" id="SSF109635">
    <property type="entry name" value="DnaK suppressor protein DksA, alpha-hairpin domain"/>
    <property type="match status" value="1"/>
</dbReference>
<dbReference type="PANTHER" id="PTHR33823">
    <property type="entry name" value="RNA POLYMERASE-BINDING TRANSCRIPTION FACTOR DKSA-RELATED"/>
    <property type="match status" value="1"/>
</dbReference>
<dbReference type="InterPro" id="IPR037187">
    <property type="entry name" value="DnaK_N"/>
</dbReference>
<feature type="domain" description="Zinc finger DksA/TraR C4-type" evidence="5">
    <location>
        <begin position="83"/>
        <end position="111"/>
    </location>
</feature>
<comment type="caution">
    <text evidence="6">The sequence shown here is derived from an EMBL/GenBank/DDBJ whole genome shotgun (WGS) entry which is preliminary data.</text>
</comment>
<dbReference type="SUPFAM" id="SSF57716">
    <property type="entry name" value="Glucocorticoid receptor-like (DNA-binding domain)"/>
    <property type="match status" value="1"/>
</dbReference>
<evidence type="ECO:0000313" key="6">
    <source>
        <dbReference type="EMBL" id="MBB6513124.1"/>
    </source>
</evidence>
<dbReference type="GO" id="GO:0008270">
    <property type="term" value="F:zinc ion binding"/>
    <property type="evidence" value="ECO:0007669"/>
    <property type="project" value="UniProtKB-KW"/>
</dbReference>
<keyword evidence="2" id="KW-0863">Zinc-finger</keyword>
<organism evidence="6 7">
    <name type="scientific">Gracilibacillus halotolerans</name>
    <dbReference type="NCBI Taxonomy" id="74386"/>
    <lineage>
        <taxon>Bacteria</taxon>
        <taxon>Bacillati</taxon>
        <taxon>Bacillota</taxon>
        <taxon>Bacilli</taxon>
        <taxon>Bacillales</taxon>
        <taxon>Bacillaceae</taxon>
        <taxon>Gracilibacillus</taxon>
    </lineage>
</organism>
<dbReference type="Gene3D" id="1.20.120.910">
    <property type="entry name" value="DksA, coiled-coil domain"/>
    <property type="match status" value="1"/>
</dbReference>
<proteinExistence type="predicted"/>
<keyword evidence="1" id="KW-0479">Metal-binding</keyword>
<dbReference type="PANTHER" id="PTHR33823:SF4">
    <property type="entry name" value="GENERAL STRESS PROTEIN 16O"/>
    <property type="match status" value="1"/>
</dbReference>
<evidence type="ECO:0000259" key="5">
    <source>
        <dbReference type="Pfam" id="PF01258"/>
    </source>
</evidence>
<keyword evidence="7" id="KW-1185">Reference proteome</keyword>
<protein>
    <submittedName>
        <fullName evidence="6">RNA polymerase-binding transcription factor DksA</fullName>
    </submittedName>
</protein>
<name>A0A841RQC2_9BACI</name>
<reference evidence="6 7" key="1">
    <citation type="submission" date="2020-08" db="EMBL/GenBank/DDBJ databases">
        <title>Genomic Encyclopedia of Type Strains, Phase IV (KMG-IV): sequencing the most valuable type-strain genomes for metagenomic binning, comparative biology and taxonomic classification.</title>
        <authorList>
            <person name="Goeker M."/>
        </authorList>
    </citation>
    <scope>NUCLEOTIDE SEQUENCE [LARGE SCALE GENOMIC DNA]</scope>
    <source>
        <strain evidence="6 7">DSM 11805</strain>
    </source>
</reference>
<dbReference type="EMBL" id="JACHON010000008">
    <property type="protein sequence ID" value="MBB6513124.1"/>
    <property type="molecule type" value="Genomic_DNA"/>
</dbReference>
<keyword evidence="3" id="KW-0862">Zinc</keyword>